<dbReference type="InterPro" id="IPR023140">
    <property type="entry name" value="DUF357"/>
</dbReference>
<dbReference type="HOGENOM" id="CLU_1212640_0_0_2"/>
<dbReference type="EMBL" id="CP002838">
    <property type="protein sequence ID" value="AEM37884.1"/>
    <property type="molecule type" value="Genomic_DNA"/>
</dbReference>
<evidence type="ECO:0000256" key="1">
    <source>
        <dbReference type="ARBA" id="ARBA00022679"/>
    </source>
</evidence>
<accession>G0EDP7</accession>
<evidence type="ECO:0000259" key="3">
    <source>
        <dbReference type="Pfam" id="PF01467"/>
    </source>
</evidence>
<dbReference type="STRING" id="694429.Pyrfu_0012"/>
<dbReference type="AlphaFoldDB" id="G0EDP7"/>
<dbReference type="PANTHER" id="PTHR43793:SF1">
    <property type="entry name" value="FAD SYNTHASE"/>
    <property type="match status" value="1"/>
</dbReference>
<dbReference type="RefSeq" id="WP_014025561.1">
    <property type="nucleotide sequence ID" value="NC_015931.1"/>
</dbReference>
<keyword evidence="6" id="KW-1185">Reference proteome</keyword>
<feature type="domain" description="Cytidyltransferase-like" evidence="3">
    <location>
        <begin position="96"/>
        <end position="222"/>
    </location>
</feature>
<proteinExistence type="predicted"/>
<feature type="domain" description="DUF357" evidence="4">
    <location>
        <begin position="13"/>
        <end position="77"/>
    </location>
</feature>
<dbReference type="eggNOG" id="arCOG01224">
    <property type="taxonomic scope" value="Archaea"/>
</dbReference>
<dbReference type="InterPro" id="IPR036809">
    <property type="entry name" value="AF1782-like_sf"/>
</dbReference>
<dbReference type="InterPro" id="IPR050385">
    <property type="entry name" value="Archaeal_FAD_synthase"/>
</dbReference>
<name>G0EDP7_PYRF1</name>
<dbReference type="SUPFAM" id="SSF52374">
    <property type="entry name" value="Nucleotidylyl transferase"/>
    <property type="match status" value="1"/>
</dbReference>
<evidence type="ECO:0000259" key="4">
    <source>
        <dbReference type="Pfam" id="PF04010"/>
    </source>
</evidence>
<organism evidence="5 6">
    <name type="scientific">Pyrolobus fumarii (strain DSM 11204 / 1A)</name>
    <dbReference type="NCBI Taxonomy" id="694429"/>
    <lineage>
        <taxon>Archaea</taxon>
        <taxon>Thermoproteota</taxon>
        <taxon>Thermoprotei</taxon>
        <taxon>Desulfurococcales</taxon>
        <taxon>Pyrodictiaceae</taxon>
        <taxon>Pyrolobus</taxon>
    </lineage>
</organism>
<dbReference type="GeneID" id="11139637"/>
<dbReference type="Gene3D" id="1.20.1270.90">
    <property type="entry name" value="AF1782-like"/>
    <property type="match status" value="1"/>
</dbReference>
<dbReference type="SUPFAM" id="SSF158372">
    <property type="entry name" value="AF1782-like"/>
    <property type="match status" value="1"/>
</dbReference>
<dbReference type="NCBIfam" id="TIGR00125">
    <property type="entry name" value="cyt_tran_rel"/>
    <property type="match status" value="1"/>
</dbReference>
<dbReference type="Proteomes" id="UP000001037">
    <property type="component" value="Chromosome"/>
</dbReference>
<dbReference type="GO" id="GO:0016779">
    <property type="term" value="F:nucleotidyltransferase activity"/>
    <property type="evidence" value="ECO:0007669"/>
    <property type="project" value="UniProtKB-KW"/>
</dbReference>
<dbReference type="InParanoid" id="G0EDP7"/>
<reference evidence="5 6" key="1">
    <citation type="journal article" date="2011" name="Stand. Genomic Sci.">
        <title>Complete genome sequence of the hyperthermophilic chemolithoautotroph Pyrolobus fumarii type strain (1A).</title>
        <authorList>
            <person name="Anderson I."/>
            <person name="Goker M."/>
            <person name="Nolan M."/>
            <person name="Lucas S."/>
            <person name="Hammon N."/>
            <person name="Deshpande S."/>
            <person name="Cheng J.F."/>
            <person name="Tapia R."/>
            <person name="Han C."/>
            <person name="Goodwin L."/>
            <person name="Pitluck S."/>
            <person name="Huntemann M."/>
            <person name="Liolios K."/>
            <person name="Ivanova N."/>
            <person name="Pagani I."/>
            <person name="Mavromatis K."/>
            <person name="Ovchinikova G."/>
            <person name="Pati A."/>
            <person name="Chen A."/>
            <person name="Palaniappan K."/>
            <person name="Land M."/>
            <person name="Hauser L."/>
            <person name="Brambilla E.M."/>
            <person name="Huber H."/>
            <person name="Yasawong M."/>
            <person name="Rohde M."/>
            <person name="Spring S."/>
            <person name="Abt B."/>
            <person name="Sikorski J."/>
            <person name="Wirth R."/>
            <person name="Detter J.C."/>
            <person name="Woyke T."/>
            <person name="Bristow J."/>
            <person name="Eisen J.A."/>
            <person name="Markowitz V."/>
            <person name="Hugenholtz P."/>
            <person name="Kyrpides N.C."/>
            <person name="Klenk H.P."/>
            <person name="Lapidus A."/>
        </authorList>
    </citation>
    <scope>NUCLEOTIDE SEQUENCE [LARGE SCALE GENOMIC DNA]</scope>
    <source>
        <strain evidence="6">DSM 11204 / 1A</strain>
    </source>
</reference>
<evidence type="ECO:0000256" key="2">
    <source>
        <dbReference type="ARBA" id="ARBA00022695"/>
    </source>
</evidence>
<dbReference type="FunCoup" id="G0EDP7">
    <property type="interactions" value="9"/>
</dbReference>
<evidence type="ECO:0000313" key="6">
    <source>
        <dbReference type="Proteomes" id="UP000001037"/>
    </source>
</evidence>
<evidence type="ECO:0000313" key="5">
    <source>
        <dbReference type="EMBL" id="AEM37884.1"/>
    </source>
</evidence>
<dbReference type="OrthoDB" id="1912at2157"/>
<gene>
    <name evidence="5" type="ordered locus">Pyrfu_0012</name>
</gene>
<dbReference type="Gene3D" id="3.40.50.620">
    <property type="entry name" value="HUPs"/>
    <property type="match status" value="1"/>
</dbReference>
<keyword evidence="2" id="KW-0548">Nucleotidyltransferase</keyword>
<dbReference type="KEGG" id="pfm:Pyrfu_0012"/>
<dbReference type="PANTHER" id="PTHR43793">
    <property type="entry name" value="FAD SYNTHASE"/>
    <property type="match status" value="1"/>
</dbReference>
<dbReference type="InterPro" id="IPR014729">
    <property type="entry name" value="Rossmann-like_a/b/a_fold"/>
</dbReference>
<dbReference type="eggNOG" id="arCOG01222">
    <property type="taxonomic scope" value="Archaea"/>
</dbReference>
<dbReference type="Pfam" id="PF01467">
    <property type="entry name" value="CTP_transf_like"/>
    <property type="match status" value="1"/>
</dbReference>
<dbReference type="Pfam" id="PF04010">
    <property type="entry name" value="DUF357"/>
    <property type="match status" value="1"/>
</dbReference>
<keyword evidence="1 5" id="KW-0808">Transferase</keyword>
<dbReference type="InterPro" id="IPR004821">
    <property type="entry name" value="Cyt_trans-like"/>
</dbReference>
<sequence>MDTKDAARRVEAYITNVELALEKLRGKVGEPYTRLLALAEAYASDARYYLEKGDVFTALACIAYAEGLIDSLRHLGVVEVDWEPLSKLLERPRVLVAGTFDILHPGHVYLLREAWKRGRVYVVVARDSTAARFRGRPPVVPESQRVSVISALRYVHQAILGDEDDMLKPVEVVKPHLILLGPDQWPDERRLEEELHKRGIGARVERLSARLECPLCSSTAIACRAKRLMPEEACKRG</sequence>
<protein>
    <submittedName>
        <fullName evidence="5">Cytidyltransferase-related domain protein</fullName>
    </submittedName>
</protein>